<dbReference type="GO" id="GO:0003723">
    <property type="term" value="F:RNA binding"/>
    <property type="evidence" value="ECO:0007669"/>
    <property type="project" value="TreeGrafter"/>
</dbReference>
<dbReference type="SUPFAM" id="SSF55129">
    <property type="entry name" value="Ribosomal protein L30p/L7e"/>
    <property type="match status" value="1"/>
</dbReference>
<keyword evidence="3 4" id="KW-0687">Ribonucleoprotein</keyword>
<dbReference type="EMBL" id="AY714857">
    <property type="protein sequence ID" value="AAU83723.1"/>
    <property type="molecule type" value="Genomic_DNA"/>
</dbReference>
<keyword evidence="2 4" id="KW-0689">Ribosomal protein</keyword>
<dbReference type="Pfam" id="PF00327">
    <property type="entry name" value="Ribosomal_L30"/>
    <property type="match status" value="1"/>
</dbReference>
<dbReference type="NCBIfam" id="NF004711">
    <property type="entry name" value="PRK06049.1"/>
    <property type="match status" value="1"/>
</dbReference>
<comment type="similarity">
    <text evidence="1 4">Belongs to the universal ribosomal protein uL30 family.</text>
</comment>
<protein>
    <recommendedName>
        <fullName evidence="4">Large ribosomal subunit protein uL30</fullName>
    </recommendedName>
</protein>
<dbReference type="GO" id="GO:0000463">
    <property type="term" value="P:maturation of LSU-rRNA from tricistronic rRNA transcript (SSU-rRNA, 5.8S rRNA, LSU-rRNA)"/>
    <property type="evidence" value="ECO:0007669"/>
    <property type="project" value="TreeGrafter"/>
</dbReference>
<dbReference type="GO" id="GO:0003735">
    <property type="term" value="F:structural constituent of ribosome"/>
    <property type="evidence" value="ECO:0007669"/>
    <property type="project" value="UniProtKB-UniRule"/>
</dbReference>
<feature type="domain" description="Large ribosomal subunit protein uL30-like ferredoxin-like fold" evidence="5">
    <location>
        <begin position="10"/>
        <end position="58"/>
    </location>
</feature>
<dbReference type="PROSITE" id="PS00634">
    <property type="entry name" value="RIBOSOMAL_L30"/>
    <property type="match status" value="1"/>
</dbReference>
<dbReference type="Gene3D" id="1.10.15.30">
    <property type="match status" value="1"/>
</dbReference>
<dbReference type="InterPro" id="IPR036919">
    <property type="entry name" value="Ribo_uL30_ferredoxin-like_sf"/>
</dbReference>
<reference evidence="6" key="1">
    <citation type="journal article" date="2004" name="Science">
        <title>Reverse methanogenesis: testing the hypothesis with environmental genomics.</title>
        <authorList>
            <person name="Hallam S.J."/>
            <person name="Putnam N."/>
            <person name="Preston C.M."/>
            <person name="Detter J.C."/>
            <person name="Rokhsar D."/>
            <person name="Richardson P.M."/>
            <person name="DeLong E.F."/>
        </authorList>
    </citation>
    <scope>NUCLEOTIDE SEQUENCE</scope>
</reference>
<dbReference type="CDD" id="cd01657">
    <property type="entry name" value="Ribosomal_L7_archeal_euk"/>
    <property type="match status" value="1"/>
</dbReference>
<sequence length="161" mass="18581">MDGGIKMQAIVKLRGKVGVRPEIRYTLDLLRLHRVNHCVAVDDNAYYKGMIQKVKDYVAWGEISEDMLEVLLEGRGRLEGGNRLTEEYLKENTPFSTIKELAHVLYEGKVSMKDLKEYQIKPVFRLHPPRKGHKGIKRSVKQGGELGYHGDKINELLYKMR</sequence>
<reference evidence="6" key="2">
    <citation type="submission" date="2004-08" db="EMBL/GenBank/DDBJ databases">
        <authorList>
            <person name="Putnam N."/>
            <person name="Detter J.C."/>
            <person name="Richardson P.M."/>
            <person name="Rokhsar D."/>
        </authorList>
    </citation>
    <scope>NUCLEOTIDE SEQUENCE</scope>
</reference>
<dbReference type="InterPro" id="IPR018038">
    <property type="entry name" value="Ribosomal_uL30_CS"/>
</dbReference>
<evidence type="ECO:0000256" key="1">
    <source>
        <dbReference type="ARBA" id="ARBA00007594"/>
    </source>
</evidence>
<dbReference type="HAMAP" id="MF_01371_A">
    <property type="entry name" value="Ribosomal_uL30_A"/>
    <property type="match status" value="1"/>
</dbReference>
<dbReference type="InterPro" id="IPR005997">
    <property type="entry name" value="Ribosomal_uL30_arc"/>
</dbReference>
<gene>
    <name evidence="4" type="primary">rpl30</name>
    <name evidence="6" type="ORF">GZ33E1_20</name>
</gene>
<evidence type="ECO:0000259" key="5">
    <source>
        <dbReference type="Pfam" id="PF00327"/>
    </source>
</evidence>
<dbReference type="InterPro" id="IPR039699">
    <property type="entry name" value="Ribosomal_uL30"/>
</dbReference>
<evidence type="ECO:0000256" key="2">
    <source>
        <dbReference type="ARBA" id="ARBA00022980"/>
    </source>
</evidence>
<organism evidence="6">
    <name type="scientific">Uncultured archaeon GZfos26G2</name>
    <dbReference type="NCBI Taxonomy" id="3386331"/>
    <lineage>
        <taxon>Archaea</taxon>
        <taxon>Methanobacteriati</taxon>
        <taxon>Methanobacteriota</taxon>
        <taxon>Stenosarchaea group</taxon>
        <taxon>Methanomicrobia</taxon>
        <taxon>Candidatus Methanophagales</taxon>
        <taxon>Candidatus Methanophagaceae</taxon>
        <taxon>Candidatus Methanophaga</taxon>
    </lineage>
</organism>
<dbReference type="InterPro" id="IPR016082">
    <property type="entry name" value="Ribosomal_uL30_ferredoxin-like"/>
</dbReference>
<dbReference type="Gene3D" id="3.30.1390.20">
    <property type="entry name" value="Ribosomal protein L30, ferredoxin-like fold domain"/>
    <property type="match status" value="1"/>
</dbReference>
<proteinExistence type="inferred from homology"/>
<dbReference type="PANTHER" id="PTHR11524:SF16">
    <property type="entry name" value="LARGE RIBOSOMAL SUBUNIT PROTEIN UL30"/>
    <property type="match status" value="1"/>
</dbReference>
<dbReference type="PANTHER" id="PTHR11524">
    <property type="entry name" value="60S RIBOSOMAL PROTEIN L7"/>
    <property type="match status" value="1"/>
</dbReference>
<dbReference type="NCBIfam" id="TIGR01309">
    <property type="entry name" value="uL30_arch"/>
    <property type="match status" value="1"/>
</dbReference>
<dbReference type="AlphaFoldDB" id="Q64A54"/>
<evidence type="ECO:0000313" key="6">
    <source>
        <dbReference type="EMBL" id="AAU83723.1"/>
    </source>
</evidence>
<accession>Q64A54</accession>
<dbReference type="GO" id="GO:0006412">
    <property type="term" value="P:translation"/>
    <property type="evidence" value="ECO:0007669"/>
    <property type="project" value="UniProtKB-UniRule"/>
</dbReference>
<evidence type="ECO:0000256" key="4">
    <source>
        <dbReference type="HAMAP-Rule" id="MF_01371"/>
    </source>
</evidence>
<comment type="subunit">
    <text evidence="4">Part of the 50S ribosomal subunit.</text>
</comment>
<name>Q64A54_UNCAG</name>
<dbReference type="InterPro" id="IPR035808">
    <property type="entry name" value="Ribosomal_uL30_euk_arc"/>
</dbReference>
<evidence type="ECO:0000256" key="3">
    <source>
        <dbReference type="ARBA" id="ARBA00023274"/>
    </source>
</evidence>
<dbReference type="GO" id="GO:0022625">
    <property type="term" value="C:cytosolic large ribosomal subunit"/>
    <property type="evidence" value="ECO:0007669"/>
    <property type="project" value="UniProtKB-UniRule"/>
</dbReference>